<dbReference type="InterPro" id="IPR038573">
    <property type="entry name" value="BrnT_sf"/>
</dbReference>
<dbReference type="Proteomes" id="UP000033632">
    <property type="component" value="Unassembled WGS sequence"/>
</dbReference>
<sequence>MYEWDEDKEARNRAKHRIGFSSVWQFEWDTAVYERDDRYDYGEERFRAFGYIGERPFCLVYTPRGENLRIISLRPMHEKEARRYGISKR</sequence>
<evidence type="ECO:0000313" key="2">
    <source>
        <dbReference type="Proteomes" id="UP000033632"/>
    </source>
</evidence>
<keyword evidence="2" id="KW-1185">Reference proteome</keyword>
<comment type="caution">
    <text evidence="1">The sequence shown here is derived from an EMBL/GenBank/DDBJ whole genome shotgun (WGS) entry which is preliminary data.</text>
</comment>
<protein>
    <recommendedName>
        <fullName evidence="3">Toxin</fullName>
    </recommendedName>
</protein>
<dbReference type="AlphaFoldDB" id="A0A0F5FQZ0"/>
<reference evidence="1 2" key="1">
    <citation type="submission" date="2015-03" db="EMBL/GenBank/DDBJ databases">
        <authorList>
            <person name="Hassan Y.I."/>
            <person name="Lepp D."/>
            <person name="Li X.-Z."/>
            <person name="Zhou T."/>
        </authorList>
    </citation>
    <scope>NUCLEOTIDE SEQUENCE [LARGE SCALE GENOMIC DNA]</scope>
    <source>
        <strain evidence="1 2">BD-c194</strain>
    </source>
</reference>
<dbReference type="Pfam" id="PF04365">
    <property type="entry name" value="BrnT_toxin"/>
    <property type="match status" value="1"/>
</dbReference>
<dbReference type="STRING" id="443610.VE25_14500"/>
<dbReference type="InterPro" id="IPR007460">
    <property type="entry name" value="BrnT_toxin"/>
</dbReference>
<evidence type="ECO:0008006" key="3">
    <source>
        <dbReference type="Google" id="ProtNLM"/>
    </source>
</evidence>
<evidence type="ECO:0000313" key="1">
    <source>
        <dbReference type="EMBL" id="KKB11000.1"/>
    </source>
</evidence>
<accession>A0A0F5FQZ0</accession>
<organism evidence="1 2">
    <name type="scientific">Devosia geojensis</name>
    <dbReference type="NCBI Taxonomy" id="443610"/>
    <lineage>
        <taxon>Bacteria</taxon>
        <taxon>Pseudomonadati</taxon>
        <taxon>Pseudomonadota</taxon>
        <taxon>Alphaproteobacteria</taxon>
        <taxon>Hyphomicrobiales</taxon>
        <taxon>Devosiaceae</taxon>
        <taxon>Devosia</taxon>
    </lineage>
</organism>
<dbReference type="Gene3D" id="3.10.450.530">
    <property type="entry name" value="Ribonuclease toxin, BrnT, of type II toxin-antitoxin system"/>
    <property type="match status" value="1"/>
</dbReference>
<dbReference type="OrthoDB" id="839663at2"/>
<gene>
    <name evidence="1" type="ORF">VE25_14500</name>
</gene>
<name>A0A0F5FQZ0_9HYPH</name>
<dbReference type="RefSeq" id="WP_046109359.1">
    <property type="nucleotide sequence ID" value="NZ_JZEX01000124.1"/>
</dbReference>
<dbReference type="PATRIC" id="fig|443610.3.peg.1169"/>
<dbReference type="EMBL" id="JZEX01000124">
    <property type="protein sequence ID" value="KKB11000.1"/>
    <property type="molecule type" value="Genomic_DNA"/>
</dbReference>
<proteinExistence type="predicted"/>